<sequence>MPTVNQLVRKGRTSAAKKYKAPALHYSFNSLRNKVA</sequence>
<organism evidence="1 2">
    <name type="scientific">Dehalococcoides mccartyi</name>
    <dbReference type="NCBI Taxonomy" id="61435"/>
    <lineage>
        <taxon>Bacteria</taxon>
        <taxon>Bacillati</taxon>
        <taxon>Chloroflexota</taxon>
        <taxon>Dehalococcoidia</taxon>
        <taxon>Dehalococcoidales</taxon>
        <taxon>Dehalococcoidaceae</taxon>
        <taxon>Dehalococcoides</taxon>
    </lineage>
</organism>
<keyword evidence="1" id="KW-0689">Ribosomal protein</keyword>
<evidence type="ECO:0000313" key="1">
    <source>
        <dbReference type="EMBL" id="PKH48391.1"/>
    </source>
</evidence>
<comment type="caution">
    <text evidence="1">The sequence shown here is derived from an EMBL/GenBank/DDBJ whole genome shotgun (WGS) entry which is preliminary data.</text>
</comment>
<name>A0A2J1E0R1_9CHLR</name>
<feature type="non-terminal residue" evidence="1">
    <location>
        <position position="36"/>
    </location>
</feature>
<proteinExistence type="predicted"/>
<reference evidence="1 2" key="1">
    <citation type="journal article" date="2017" name="FEMS Microbiol. Ecol.">
        <title>Reconstructed genomes of novel Dehalococcoides mccartyi strains from 1,2,3,4-tetrachlorodibenzo-p-dioxin-dechlorinating enrichment cultures reveal divergent reductive dehalogenase gene profiles.</title>
        <authorList>
            <person name="Dam H.T."/>
            <person name="Vollmers J."/>
            <person name="Kaster A.K."/>
            <person name="Haggblom M.M."/>
        </authorList>
    </citation>
    <scope>NUCLEOTIDE SEQUENCE [LARGE SCALE GENOMIC DNA]</scope>
    <source>
        <strain evidence="1 2">H1-3-2.001</strain>
    </source>
</reference>
<dbReference type="GO" id="GO:0005840">
    <property type="term" value="C:ribosome"/>
    <property type="evidence" value="ECO:0007669"/>
    <property type="project" value="UniProtKB-KW"/>
</dbReference>
<dbReference type="EMBL" id="PHFD01000002">
    <property type="protein sequence ID" value="PKH48391.1"/>
    <property type="molecule type" value="Genomic_DNA"/>
</dbReference>
<protein>
    <submittedName>
        <fullName evidence="1">30S ribosomal protein S12</fullName>
    </submittedName>
</protein>
<dbReference type="Proteomes" id="UP000233649">
    <property type="component" value="Unassembled WGS sequence"/>
</dbReference>
<dbReference type="AlphaFoldDB" id="A0A2J1E0R1"/>
<accession>A0A2J1E0R1</accession>
<evidence type="ECO:0000313" key="2">
    <source>
        <dbReference type="Proteomes" id="UP000233649"/>
    </source>
</evidence>
<keyword evidence="1" id="KW-0687">Ribonucleoprotein</keyword>
<gene>
    <name evidence="1" type="ORF">CVH13_00007</name>
</gene>